<proteinExistence type="predicted"/>
<protein>
    <recommendedName>
        <fullName evidence="4">YfhO family protein</fullName>
    </recommendedName>
</protein>
<keyword evidence="1" id="KW-0812">Transmembrane</keyword>
<feature type="transmembrane region" description="Helical" evidence="1">
    <location>
        <begin position="12"/>
        <end position="34"/>
    </location>
</feature>
<dbReference type="EMBL" id="BJYT01000006">
    <property type="protein sequence ID" value="GEO09383.1"/>
    <property type="molecule type" value="Genomic_DNA"/>
</dbReference>
<sequence length="236" mass="27015">MKGDLKKLSFIIVLDLILNSILYLPFSGVGVVTLSEIQQQYDKSPKGIVIPPLISIKDIDTLPTKTTGLIGSWGFYNRKIGITQLQDYPSYFVNTEAYFNSNLPHTINDFPYVFLKSDIDSSGSSHYYHDQNISVTSFSSQEITANVNLNQSDSLVLLQNHYRFWKAKVDNKEVKVNKSFITFLSVPLVEGSHTVTFRYEDNWLYVFTGISLVSFMVIFISIYIFKKRGRNVLEYD</sequence>
<evidence type="ECO:0008006" key="4">
    <source>
        <dbReference type="Google" id="ProtNLM"/>
    </source>
</evidence>
<dbReference type="PANTHER" id="PTHR38454">
    <property type="entry name" value="INTEGRAL MEMBRANE PROTEIN-RELATED"/>
    <property type="match status" value="1"/>
</dbReference>
<dbReference type="Pfam" id="PF09586">
    <property type="entry name" value="YfhO"/>
    <property type="match status" value="1"/>
</dbReference>
<feature type="transmembrane region" description="Helical" evidence="1">
    <location>
        <begin position="203"/>
        <end position="225"/>
    </location>
</feature>
<name>A0A512BBN3_9BACT</name>
<evidence type="ECO:0000313" key="3">
    <source>
        <dbReference type="Proteomes" id="UP000321513"/>
    </source>
</evidence>
<accession>A0A512BBN3</accession>
<comment type="caution">
    <text evidence="2">The sequence shown here is derived from an EMBL/GenBank/DDBJ whole genome shotgun (WGS) entry which is preliminary data.</text>
</comment>
<dbReference type="PANTHER" id="PTHR38454:SF1">
    <property type="entry name" value="INTEGRAL MEMBRANE PROTEIN"/>
    <property type="match status" value="1"/>
</dbReference>
<keyword evidence="3" id="KW-1185">Reference proteome</keyword>
<keyword evidence="1" id="KW-0472">Membrane</keyword>
<reference evidence="2 3" key="1">
    <citation type="submission" date="2019-07" db="EMBL/GenBank/DDBJ databases">
        <title>Whole genome shotgun sequence of Segetibacter aerophilus NBRC 106135.</title>
        <authorList>
            <person name="Hosoyama A."/>
            <person name="Uohara A."/>
            <person name="Ohji S."/>
            <person name="Ichikawa N."/>
        </authorList>
    </citation>
    <scope>NUCLEOTIDE SEQUENCE [LARGE SCALE GENOMIC DNA]</scope>
    <source>
        <strain evidence="2 3">NBRC 106135</strain>
    </source>
</reference>
<organism evidence="2 3">
    <name type="scientific">Segetibacter aerophilus</name>
    <dbReference type="NCBI Taxonomy" id="670293"/>
    <lineage>
        <taxon>Bacteria</taxon>
        <taxon>Pseudomonadati</taxon>
        <taxon>Bacteroidota</taxon>
        <taxon>Chitinophagia</taxon>
        <taxon>Chitinophagales</taxon>
        <taxon>Chitinophagaceae</taxon>
        <taxon>Segetibacter</taxon>
    </lineage>
</organism>
<dbReference type="AlphaFoldDB" id="A0A512BBN3"/>
<evidence type="ECO:0000256" key="1">
    <source>
        <dbReference type="SAM" id="Phobius"/>
    </source>
</evidence>
<gene>
    <name evidence="2" type="ORF">SAE01_18790</name>
</gene>
<evidence type="ECO:0000313" key="2">
    <source>
        <dbReference type="EMBL" id="GEO09383.1"/>
    </source>
</evidence>
<dbReference type="Proteomes" id="UP000321513">
    <property type="component" value="Unassembled WGS sequence"/>
</dbReference>
<dbReference type="InterPro" id="IPR018580">
    <property type="entry name" value="Uncharacterised_YfhO"/>
</dbReference>
<keyword evidence="1" id="KW-1133">Transmembrane helix</keyword>